<evidence type="ECO:0000313" key="5">
    <source>
        <dbReference type="Proteomes" id="UP000241118"/>
    </source>
</evidence>
<dbReference type="InterPro" id="IPR036962">
    <property type="entry name" value="Glyco_hydro_3_N_sf"/>
</dbReference>
<dbReference type="GO" id="GO:0005975">
    <property type="term" value="P:carbohydrate metabolic process"/>
    <property type="evidence" value="ECO:0007669"/>
    <property type="project" value="InterPro"/>
</dbReference>
<gene>
    <name evidence="4" type="ORF">B0I31_12834</name>
</gene>
<evidence type="ECO:0000256" key="2">
    <source>
        <dbReference type="ARBA" id="ARBA00022801"/>
    </source>
</evidence>
<evidence type="ECO:0000313" key="4">
    <source>
        <dbReference type="EMBL" id="PSL44610.1"/>
    </source>
</evidence>
<dbReference type="SMART" id="SM01217">
    <property type="entry name" value="Fn3_like"/>
    <property type="match status" value="1"/>
</dbReference>
<dbReference type="SUPFAM" id="SSF52279">
    <property type="entry name" value="Beta-D-glucan exohydrolase, C-terminal domain"/>
    <property type="match status" value="1"/>
</dbReference>
<evidence type="ECO:0000256" key="1">
    <source>
        <dbReference type="ARBA" id="ARBA00005336"/>
    </source>
</evidence>
<dbReference type="Proteomes" id="UP000241118">
    <property type="component" value="Unassembled WGS sequence"/>
</dbReference>
<dbReference type="GO" id="GO:0004553">
    <property type="term" value="F:hydrolase activity, hydrolyzing O-glycosyl compounds"/>
    <property type="evidence" value="ECO:0007669"/>
    <property type="project" value="InterPro"/>
</dbReference>
<sequence>MVRFDEGVHVGYRYYDRAGQEPLFPFGHGLSYTTFALGDLTASYGGGTLTVGVTLTNTGTRAGWQTVQLYAALPSSAGAEVRRLVGFRKVHLVAGRRTTVGIAVPAKALSVWDTSTDRWVLTPGLYTLSAGTSSRDLPVRRTITL</sequence>
<organism evidence="4 5">
    <name type="scientific">Saccharothrix carnea</name>
    <dbReference type="NCBI Taxonomy" id="1280637"/>
    <lineage>
        <taxon>Bacteria</taxon>
        <taxon>Bacillati</taxon>
        <taxon>Actinomycetota</taxon>
        <taxon>Actinomycetes</taxon>
        <taxon>Pseudonocardiales</taxon>
        <taxon>Pseudonocardiaceae</taxon>
        <taxon>Saccharothrix</taxon>
    </lineage>
</organism>
<proteinExistence type="inferred from homology"/>
<keyword evidence="5" id="KW-1185">Reference proteome</keyword>
<dbReference type="OrthoDB" id="9803863at2"/>
<comment type="caution">
    <text evidence="4">The sequence shown here is derived from an EMBL/GenBank/DDBJ whole genome shotgun (WGS) entry which is preliminary data.</text>
</comment>
<comment type="similarity">
    <text evidence="1">Belongs to the glycosyl hydrolase 3 family.</text>
</comment>
<dbReference type="Pfam" id="PF14310">
    <property type="entry name" value="Fn3-like"/>
    <property type="match status" value="1"/>
</dbReference>
<dbReference type="PANTHER" id="PTHR42715">
    <property type="entry name" value="BETA-GLUCOSIDASE"/>
    <property type="match status" value="1"/>
</dbReference>
<dbReference type="EMBL" id="PYAX01000028">
    <property type="protein sequence ID" value="PSL44610.1"/>
    <property type="molecule type" value="Genomic_DNA"/>
</dbReference>
<dbReference type="AlphaFoldDB" id="A0A2P8HEF5"/>
<keyword evidence="2" id="KW-0378">Hydrolase</keyword>
<dbReference type="InterPro" id="IPR036881">
    <property type="entry name" value="Glyco_hydro_3_C_sf"/>
</dbReference>
<dbReference type="Gene3D" id="2.60.40.10">
    <property type="entry name" value="Immunoglobulins"/>
    <property type="match status" value="1"/>
</dbReference>
<evidence type="ECO:0000259" key="3">
    <source>
        <dbReference type="SMART" id="SM01217"/>
    </source>
</evidence>
<dbReference type="InterPro" id="IPR013783">
    <property type="entry name" value="Ig-like_fold"/>
</dbReference>
<accession>A0A2P8HEF5</accession>
<name>A0A2P8HEF5_SACCR</name>
<dbReference type="Gene3D" id="3.20.20.300">
    <property type="entry name" value="Glycoside hydrolase, family 3, N-terminal domain"/>
    <property type="match status" value="1"/>
</dbReference>
<dbReference type="InterPro" id="IPR026891">
    <property type="entry name" value="Fn3-like"/>
</dbReference>
<dbReference type="InterPro" id="IPR050288">
    <property type="entry name" value="Cellulose_deg_GH3"/>
</dbReference>
<reference evidence="4 5" key="1">
    <citation type="submission" date="2018-03" db="EMBL/GenBank/DDBJ databases">
        <title>Genomic Encyclopedia of Type Strains, Phase III (KMG-III): the genomes of soil and plant-associated and newly described type strains.</title>
        <authorList>
            <person name="Whitman W."/>
        </authorList>
    </citation>
    <scope>NUCLEOTIDE SEQUENCE [LARGE SCALE GENOMIC DNA]</scope>
    <source>
        <strain evidence="4 5">CGMCC 4.7097</strain>
    </source>
</reference>
<dbReference type="PANTHER" id="PTHR42715:SF10">
    <property type="entry name" value="BETA-GLUCOSIDASE"/>
    <property type="match status" value="1"/>
</dbReference>
<protein>
    <submittedName>
        <fullName evidence="4">Fibronectin type III domain protein</fullName>
    </submittedName>
</protein>
<feature type="domain" description="Fibronectin type III-like" evidence="3">
    <location>
        <begin position="65"/>
        <end position="134"/>
    </location>
</feature>